<dbReference type="Pfam" id="PF13692">
    <property type="entry name" value="Glyco_trans_1_4"/>
    <property type="match status" value="1"/>
</dbReference>
<dbReference type="InterPro" id="IPR050194">
    <property type="entry name" value="Glycosyltransferase_grp1"/>
</dbReference>
<dbReference type="CDD" id="cd03801">
    <property type="entry name" value="GT4_PimA-like"/>
    <property type="match status" value="1"/>
</dbReference>
<gene>
    <name evidence="1" type="ORF">D0T11_11890</name>
</gene>
<keyword evidence="1" id="KW-0808">Transferase</keyword>
<dbReference type="GO" id="GO:0016757">
    <property type="term" value="F:glycosyltransferase activity"/>
    <property type="evidence" value="ECO:0007669"/>
    <property type="project" value="TreeGrafter"/>
</dbReference>
<reference evidence="1 2" key="1">
    <citation type="submission" date="2018-09" db="EMBL/GenBank/DDBJ databases">
        <authorList>
            <person name="Zeman M."/>
            <person name="Pardy F."/>
        </authorList>
    </citation>
    <scope>NUCLEOTIDE SEQUENCE [LARGE SCALE GENOMIC DNA]</scope>
    <source>
        <strain evidence="1 2">CCM 8852</strain>
    </source>
</reference>
<organism evidence="1 2">
    <name type="scientific">Hymenobacter rubripertinctus</name>
    <dbReference type="NCBI Taxonomy" id="2029981"/>
    <lineage>
        <taxon>Bacteria</taxon>
        <taxon>Pseudomonadati</taxon>
        <taxon>Bacteroidota</taxon>
        <taxon>Cytophagia</taxon>
        <taxon>Cytophagales</taxon>
        <taxon>Hymenobacteraceae</taxon>
        <taxon>Hymenobacter</taxon>
    </lineage>
</organism>
<dbReference type="AlphaFoldDB" id="A0A418QWB8"/>
<evidence type="ECO:0000313" key="2">
    <source>
        <dbReference type="Proteomes" id="UP000284250"/>
    </source>
</evidence>
<dbReference type="PANTHER" id="PTHR45947:SF15">
    <property type="entry name" value="TEICHURONIC ACID BIOSYNTHESIS GLYCOSYLTRANSFERASE TUAC-RELATED"/>
    <property type="match status" value="1"/>
</dbReference>
<evidence type="ECO:0000313" key="1">
    <source>
        <dbReference type="EMBL" id="RIY09515.1"/>
    </source>
</evidence>
<keyword evidence="2" id="KW-1185">Reference proteome</keyword>
<comment type="caution">
    <text evidence="1">The sequence shown here is derived from an EMBL/GenBank/DDBJ whole genome shotgun (WGS) entry which is preliminary data.</text>
</comment>
<reference evidence="1 2" key="2">
    <citation type="submission" date="2019-01" db="EMBL/GenBank/DDBJ databases">
        <title>Hymenobacter humicola sp. nov., isolated from soils in Antarctica.</title>
        <authorList>
            <person name="Sedlacek I."/>
            <person name="Holochova P."/>
            <person name="Kralova S."/>
            <person name="Pantucek R."/>
            <person name="Stankova E."/>
            <person name="Vrbovska V."/>
            <person name="Kristofova L."/>
            <person name="Svec P."/>
            <person name="Busse H.-J."/>
        </authorList>
    </citation>
    <scope>NUCLEOTIDE SEQUENCE [LARGE SCALE GENOMIC DNA]</scope>
    <source>
        <strain evidence="1 2">CCM 8852</strain>
    </source>
</reference>
<dbReference type="PANTHER" id="PTHR45947">
    <property type="entry name" value="SULFOQUINOVOSYL TRANSFERASE SQD2"/>
    <property type="match status" value="1"/>
</dbReference>
<dbReference type="SUPFAM" id="SSF53756">
    <property type="entry name" value="UDP-Glycosyltransferase/glycogen phosphorylase"/>
    <property type="match status" value="1"/>
</dbReference>
<dbReference type="Proteomes" id="UP000284250">
    <property type="component" value="Unassembled WGS sequence"/>
</dbReference>
<dbReference type="OrthoDB" id="7560678at2"/>
<proteinExistence type="predicted"/>
<protein>
    <submittedName>
        <fullName evidence="1">Glycosyltransferase</fullName>
    </submittedName>
</protein>
<accession>A0A418QWB8</accession>
<sequence>MIKLLYISTNRDWSGSEELWARSSRLFSAQGFAIASITSYAHEQLRAVPGEKLLLLPPSAASTGLPERVWRKIVKPKDKVRQFIEQYAPDFVIVSQGNNYESLEVMQLLGSMSLPFVTVTQLASESFFWAFTNDRLLAIQQAYRSATCNYFVSEHNKRLTDFMLGGTLSNAEVIYNPCKIAQSVPAITQPPSGVYQVALVGRLDCWHKGYDLFLQVIGRPEWKKRPVLFNIYGTGPHSLLMEQQITHLGIQNVRLHGHQADVAAIWAANQLLVMPSRMEGQALALIEAMACARTAVVTDVGGATELIEDNDNGFVAAAATTSSIAEALERAWAGRADWHQLGQKAAATLAAKYPADAVEYFNASVANYFKTAEPA</sequence>
<name>A0A418QWB8_9BACT</name>
<dbReference type="RefSeq" id="WP_119656017.1">
    <property type="nucleotide sequence ID" value="NZ_QYCN01000016.1"/>
</dbReference>
<dbReference type="EMBL" id="QYCN01000016">
    <property type="protein sequence ID" value="RIY09515.1"/>
    <property type="molecule type" value="Genomic_DNA"/>
</dbReference>
<dbReference type="Gene3D" id="3.40.50.2000">
    <property type="entry name" value="Glycogen Phosphorylase B"/>
    <property type="match status" value="2"/>
</dbReference>